<feature type="compositionally biased region" description="Low complexity" evidence="1">
    <location>
        <begin position="132"/>
        <end position="144"/>
    </location>
</feature>
<dbReference type="AlphaFoldDB" id="A0A378X543"/>
<feature type="compositionally biased region" description="Basic and acidic residues" evidence="1">
    <location>
        <begin position="26"/>
        <end position="41"/>
    </location>
</feature>
<accession>A0A378X543</accession>
<evidence type="ECO:0000313" key="3">
    <source>
        <dbReference type="Proteomes" id="UP000255082"/>
    </source>
</evidence>
<evidence type="ECO:0000256" key="1">
    <source>
        <dbReference type="SAM" id="MobiDB-lite"/>
    </source>
</evidence>
<reference evidence="2 3" key="1">
    <citation type="submission" date="2018-06" db="EMBL/GenBank/DDBJ databases">
        <authorList>
            <consortium name="Pathogen Informatics"/>
            <person name="Doyle S."/>
        </authorList>
    </citation>
    <scope>NUCLEOTIDE SEQUENCE [LARGE SCALE GENOMIC DNA]</scope>
    <source>
        <strain evidence="2 3">NCTC13184</strain>
    </source>
</reference>
<organism evidence="2 3">
    <name type="scientific">Nocardia africana</name>
    <dbReference type="NCBI Taxonomy" id="134964"/>
    <lineage>
        <taxon>Bacteria</taxon>
        <taxon>Bacillati</taxon>
        <taxon>Actinomycetota</taxon>
        <taxon>Actinomycetes</taxon>
        <taxon>Mycobacteriales</taxon>
        <taxon>Nocardiaceae</taxon>
        <taxon>Nocardia</taxon>
    </lineage>
</organism>
<feature type="compositionally biased region" description="Basic and acidic residues" evidence="1">
    <location>
        <begin position="156"/>
        <end position="167"/>
    </location>
</feature>
<name>A0A378X543_9NOCA</name>
<gene>
    <name evidence="2" type="ORF">NCTC13184_07271</name>
</gene>
<evidence type="ECO:0000313" key="2">
    <source>
        <dbReference type="EMBL" id="SUA48716.1"/>
    </source>
</evidence>
<proteinExistence type="predicted"/>
<feature type="region of interest" description="Disordered" evidence="1">
    <location>
        <begin position="1"/>
        <end position="41"/>
    </location>
</feature>
<dbReference type="RefSeq" id="WP_128145656.1">
    <property type="nucleotide sequence ID" value="NZ_JAJFOE010000002.1"/>
</dbReference>
<dbReference type="EMBL" id="UGRU01000001">
    <property type="protein sequence ID" value="SUA48716.1"/>
    <property type="molecule type" value="Genomic_DNA"/>
</dbReference>
<feature type="region of interest" description="Disordered" evidence="1">
    <location>
        <begin position="131"/>
        <end position="216"/>
    </location>
</feature>
<protein>
    <submittedName>
        <fullName evidence="2">Uncharacterized protein</fullName>
    </submittedName>
</protein>
<sequence length="216" mass="23179">MGDDHATVRRAGSRRRSPAVAQQLKARQERRNEQRAAQRERQKRIEAAYEAFTTAFGAIEEAKLATADKVAALNEQIAQAHGQEKETIAGEQRKQALAAAAIRAEVSSVDEVAEQLQISVTEVRHLLKMVRPATDSASSPAPKTAKARLPSPSQRTAEENGKRHDLARSPGDAPGVDSSTPAPTAPLPQAANGLRDGRGQSRPATGSAFEVVTRPR</sequence>
<dbReference type="Proteomes" id="UP000255082">
    <property type="component" value="Unassembled WGS sequence"/>
</dbReference>